<dbReference type="EMBL" id="JAENGY010003106">
    <property type="protein sequence ID" value="KAG6942434.1"/>
    <property type="molecule type" value="Genomic_DNA"/>
</dbReference>
<dbReference type="Proteomes" id="UP000709295">
    <property type="component" value="Unassembled WGS sequence"/>
</dbReference>
<name>A0A8J5IPX0_9STRA</name>
<gene>
    <name evidence="1" type="ORF">JG688_00018122</name>
</gene>
<organism evidence="1 2">
    <name type="scientific">Phytophthora aleatoria</name>
    <dbReference type="NCBI Taxonomy" id="2496075"/>
    <lineage>
        <taxon>Eukaryota</taxon>
        <taxon>Sar</taxon>
        <taxon>Stramenopiles</taxon>
        <taxon>Oomycota</taxon>
        <taxon>Peronosporomycetes</taxon>
        <taxon>Peronosporales</taxon>
        <taxon>Peronosporaceae</taxon>
        <taxon>Phytophthora</taxon>
    </lineage>
</organism>
<sequence length="159" mass="17876">MEQANALIQGTLVPVKDLTLERKTLEYSFNVTDALPVLHSISQADAPLWKSTTVVQIARKRKVQRQVTIVFPKNYPIKCLAGSEHDAGMMGLAIPKLGMFTEKDLIAMKQWQEEIPKLEAVTDLASWTRVSSFPECHCRPLSTTVSTSTQKLVHRTSRR</sequence>
<reference evidence="1" key="1">
    <citation type="submission" date="2021-01" db="EMBL/GenBank/DDBJ databases">
        <title>Phytophthora aleatoria, a newly-described species from Pinus radiata is distinct from Phytophthora cactorum isolates based on comparative genomics.</title>
        <authorList>
            <person name="Mcdougal R."/>
            <person name="Panda P."/>
            <person name="Williams N."/>
            <person name="Studholme D.J."/>
        </authorList>
    </citation>
    <scope>NUCLEOTIDE SEQUENCE</scope>
    <source>
        <strain evidence="1">NZFS 4037</strain>
    </source>
</reference>
<protein>
    <submittedName>
        <fullName evidence="1">Uncharacterized protein</fullName>
    </submittedName>
</protein>
<evidence type="ECO:0000313" key="2">
    <source>
        <dbReference type="Proteomes" id="UP000709295"/>
    </source>
</evidence>
<evidence type="ECO:0000313" key="1">
    <source>
        <dbReference type="EMBL" id="KAG6942434.1"/>
    </source>
</evidence>
<proteinExistence type="predicted"/>
<comment type="caution">
    <text evidence="1">The sequence shown here is derived from an EMBL/GenBank/DDBJ whole genome shotgun (WGS) entry which is preliminary data.</text>
</comment>
<dbReference type="AlphaFoldDB" id="A0A8J5IPX0"/>
<accession>A0A8J5IPX0</accession>
<keyword evidence="2" id="KW-1185">Reference proteome</keyword>